<evidence type="ECO:0000256" key="1">
    <source>
        <dbReference type="ARBA" id="ARBA00022527"/>
    </source>
</evidence>
<dbReference type="PROSITE" id="PS00108">
    <property type="entry name" value="PROTEIN_KINASE_ST"/>
    <property type="match status" value="1"/>
</dbReference>
<dbReference type="SMART" id="SM00220">
    <property type="entry name" value="S_TKc"/>
    <property type="match status" value="1"/>
</dbReference>
<dbReference type="Pfam" id="PF00069">
    <property type="entry name" value="Pkinase"/>
    <property type="match status" value="1"/>
</dbReference>
<keyword evidence="5" id="KW-0067">ATP-binding</keyword>
<dbReference type="ExpressionAtlas" id="A0A1D6NGB8">
    <property type="expression patterns" value="baseline and differential"/>
</dbReference>
<dbReference type="AlphaFoldDB" id="A0A1D6NGB8"/>
<dbReference type="InterPro" id="IPR000719">
    <property type="entry name" value="Prot_kinase_dom"/>
</dbReference>
<dbReference type="SUPFAM" id="SSF56112">
    <property type="entry name" value="Protein kinase-like (PK-like)"/>
    <property type="match status" value="1"/>
</dbReference>
<keyword evidence="2" id="KW-0808">Transferase</keyword>
<dbReference type="Gene3D" id="1.10.510.10">
    <property type="entry name" value="Transferase(Phosphotransferase) domain 1"/>
    <property type="match status" value="1"/>
</dbReference>
<feature type="domain" description="Protein kinase" evidence="6">
    <location>
        <begin position="1"/>
        <end position="189"/>
    </location>
</feature>
<dbReference type="PROSITE" id="PS50011">
    <property type="entry name" value="PROTEIN_KINASE_DOM"/>
    <property type="match status" value="1"/>
</dbReference>
<evidence type="ECO:0000259" key="6">
    <source>
        <dbReference type="PROSITE" id="PS50011"/>
    </source>
</evidence>
<proteinExistence type="predicted"/>
<dbReference type="SMR" id="A0A1D6NGB8"/>
<evidence type="ECO:0000256" key="4">
    <source>
        <dbReference type="ARBA" id="ARBA00022777"/>
    </source>
</evidence>
<keyword evidence="1" id="KW-0723">Serine/threonine-protein kinase</keyword>
<dbReference type="InterPro" id="IPR008271">
    <property type="entry name" value="Ser/Thr_kinase_AS"/>
</dbReference>
<sequence length="201" mass="22747">MEFVRGGELFARVAKGRRKEDTARRYFQQLISVVGFCHAHDVFHRDLKPENLLVDERGDLKVSDFGLSVVADQFHPEGFLSSVHVTEELAIAEVGFGHPDHLSRAEKMQSLIECSLQHVLGCNVEIRFKLVPCPVRKYARLKRHSFSFLSCSGRKQELSDSVVTDEDEAVRPGARETPLKGYKGQQIQFCQLRQGYKGDTA</sequence>
<gene>
    <name evidence="7" type="ORF">ZEAMMB73_Zm00001d043930</name>
</gene>
<dbReference type="EMBL" id="CM007649">
    <property type="protein sequence ID" value="ONM39478.1"/>
    <property type="molecule type" value="Genomic_DNA"/>
</dbReference>
<reference evidence="7" key="1">
    <citation type="submission" date="2015-12" db="EMBL/GenBank/DDBJ databases">
        <title>Update maize B73 reference genome by single molecule sequencing technologies.</title>
        <authorList>
            <consortium name="Maize Genome Sequencing Project"/>
            <person name="Ware D."/>
        </authorList>
    </citation>
    <scope>NUCLEOTIDE SEQUENCE [LARGE SCALE GENOMIC DNA]</scope>
    <source>
        <tissue evidence="7">Seedling</tissue>
    </source>
</reference>
<name>A0A1D6NGB8_MAIZE</name>
<dbReference type="InterPro" id="IPR011009">
    <property type="entry name" value="Kinase-like_dom_sf"/>
</dbReference>
<evidence type="ECO:0000313" key="7">
    <source>
        <dbReference type="EMBL" id="ONM39478.1"/>
    </source>
</evidence>
<protein>
    <submittedName>
        <fullName evidence="7">Protein STICHEL-like 2</fullName>
    </submittedName>
</protein>
<organism evidence="7">
    <name type="scientific">Zea mays</name>
    <name type="common">Maize</name>
    <dbReference type="NCBI Taxonomy" id="4577"/>
    <lineage>
        <taxon>Eukaryota</taxon>
        <taxon>Viridiplantae</taxon>
        <taxon>Streptophyta</taxon>
        <taxon>Embryophyta</taxon>
        <taxon>Tracheophyta</taxon>
        <taxon>Spermatophyta</taxon>
        <taxon>Magnoliopsida</taxon>
        <taxon>Liliopsida</taxon>
        <taxon>Poales</taxon>
        <taxon>Poaceae</taxon>
        <taxon>PACMAD clade</taxon>
        <taxon>Panicoideae</taxon>
        <taxon>Andropogonodae</taxon>
        <taxon>Andropogoneae</taxon>
        <taxon>Tripsacinae</taxon>
        <taxon>Zea</taxon>
    </lineage>
</organism>
<evidence type="ECO:0000256" key="2">
    <source>
        <dbReference type="ARBA" id="ARBA00022679"/>
    </source>
</evidence>
<dbReference type="PANTHER" id="PTHR43895:SF6">
    <property type="entry name" value="CBL-INTERACTING PROTEIN KINASE 19"/>
    <property type="match status" value="1"/>
</dbReference>
<evidence type="ECO:0000256" key="5">
    <source>
        <dbReference type="ARBA" id="ARBA00022840"/>
    </source>
</evidence>
<dbReference type="KEGG" id="zma:103651380"/>
<accession>A0A1D6NGB8</accession>
<dbReference type="PANTHER" id="PTHR43895">
    <property type="entry name" value="CALCIUM/CALMODULIN-DEPENDENT PROTEIN KINASE KINASE-RELATED"/>
    <property type="match status" value="1"/>
</dbReference>
<dbReference type="OrthoDB" id="193931at2759"/>
<dbReference type="GO" id="GO:0005524">
    <property type="term" value="F:ATP binding"/>
    <property type="evidence" value="ECO:0007669"/>
    <property type="project" value="UniProtKB-KW"/>
</dbReference>
<dbReference type="InParanoid" id="A0A1D6NGB8"/>
<dbReference type="GO" id="GO:0004674">
    <property type="term" value="F:protein serine/threonine kinase activity"/>
    <property type="evidence" value="ECO:0007669"/>
    <property type="project" value="UniProtKB-KW"/>
</dbReference>
<evidence type="ECO:0000256" key="3">
    <source>
        <dbReference type="ARBA" id="ARBA00022741"/>
    </source>
</evidence>
<keyword evidence="4" id="KW-0418">Kinase</keyword>
<keyword evidence="3" id="KW-0547">Nucleotide-binding</keyword>
<dbReference type="STRING" id="4577.A0A1D6NGB8"/>